<feature type="region of interest" description="Disordered" evidence="1">
    <location>
        <begin position="162"/>
        <end position="194"/>
    </location>
</feature>
<evidence type="ECO:0000313" key="3">
    <source>
        <dbReference type="Proteomes" id="UP001381693"/>
    </source>
</evidence>
<comment type="caution">
    <text evidence="2">The sequence shown here is derived from an EMBL/GenBank/DDBJ whole genome shotgun (WGS) entry which is preliminary data.</text>
</comment>
<evidence type="ECO:0000256" key="1">
    <source>
        <dbReference type="SAM" id="MobiDB-lite"/>
    </source>
</evidence>
<feature type="compositionally biased region" description="Low complexity" evidence="1">
    <location>
        <begin position="180"/>
        <end position="194"/>
    </location>
</feature>
<feature type="non-terminal residue" evidence="2">
    <location>
        <position position="1"/>
    </location>
</feature>
<feature type="compositionally biased region" description="Basic residues" evidence="1">
    <location>
        <begin position="109"/>
        <end position="122"/>
    </location>
</feature>
<evidence type="ECO:0000313" key="2">
    <source>
        <dbReference type="EMBL" id="KAK7075117.1"/>
    </source>
</evidence>
<reference evidence="2 3" key="1">
    <citation type="submission" date="2023-11" db="EMBL/GenBank/DDBJ databases">
        <title>Halocaridina rubra genome assembly.</title>
        <authorList>
            <person name="Smith C."/>
        </authorList>
    </citation>
    <scope>NUCLEOTIDE SEQUENCE [LARGE SCALE GENOMIC DNA]</scope>
    <source>
        <strain evidence="2">EP-1</strain>
        <tissue evidence="2">Whole</tissue>
    </source>
</reference>
<feature type="region of interest" description="Disordered" evidence="1">
    <location>
        <begin position="260"/>
        <end position="288"/>
    </location>
</feature>
<organism evidence="2 3">
    <name type="scientific">Halocaridina rubra</name>
    <name type="common">Hawaiian red shrimp</name>
    <dbReference type="NCBI Taxonomy" id="373956"/>
    <lineage>
        <taxon>Eukaryota</taxon>
        <taxon>Metazoa</taxon>
        <taxon>Ecdysozoa</taxon>
        <taxon>Arthropoda</taxon>
        <taxon>Crustacea</taxon>
        <taxon>Multicrustacea</taxon>
        <taxon>Malacostraca</taxon>
        <taxon>Eumalacostraca</taxon>
        <taxon>Eucarida</taxon>
        <taxon>Decapoda</taxon>
        <taxon>Pleocyemata</taxon>
        <taxon>Caridea</taxon>
        <taxon>Atyoidea</taxon>
        <taxon>Atyidae</taxon>
        <taxon>Halocaridina</taxon>
    </lineage>
</organism>
<dbReference type="AlphaFoldDB" id="A0AAN8WZY9"/>
<keyword evidence="3" id="KW-1185">Reference proteome</keyword>
<dbReference type="Proteomes" id="UP001381693">
    <property type="component" value="Unassembled WGS sequence"/>
</dbReference>
<name>A0AAN8WZY9_HALRR</name>
<feature type="region of interest" description="Disordered" evidence="1">
    <location>
        <begin position="82"/>
        <end position="141"/>
    </location>
</feature>
<feature type="compositionally biased region" description="Basic residues" evidence="1">
    <location>
        <begin position="273"/>
        <end position="288"/>
    </location>
</feature>
<protein>
    <submittedName>
        <fullName evidence="2">Uncharacterized protein</fullName>
    </submittedName>
</protein>
<dbReference type="EMBL" id="JAXCGZ010011363">
    <property type="protein sequence ID" value="KAK7075117.1"/>
    <property type="molecule type" value="Genomic_DNA"/>
</dbReference>
<feature type="compositionally biased region" description="Polar residues" evidence="1">
    <location>
        <begin position="82"/>
        <end position="105"/>
    </location>
</feature>
<proteinExistence type="predicted"/>
<accession>A0AAN8WZY9</accession>
<sequence>HLYKNESSPLATADLGGGTLQVTVPLNGPPERIKQAILERRKAQGEGNALRNEMRHINGETSQHYVNRNEDFDNSDERQRAVNANESEIYSVKQTVNKTGTSGESKSNGGRRSRVRVNRRLKNNLNNNATRAVGSHANGENSINIHNSSALNEANSNKPYNISVSDIPKASRGVNRDAGTSTPTSETPTQTPQSMDVSVAYVTAPVLEVWNPTPTTDKPHQVGNTKATEINGSKFHHVTSSPFIKNDEITTISLATVGTNRKNNTRPTEYRRGNRRKVRKRREKYIPQ</sequence>
<gene>
    <name evidence="2" type="ORF">SK128_014374</name>
</gene>